<protein>
    <submittedName>
        <fullName evidence="1">Uncharacterized protein</fullName>
    </submittedName>
</protein>
<reference evidence="1 2" key="1">
    <citation type="journal article" date="2019" name="Environ. Microbiol.">
        <title>Species interactions and distinct microbial communities in high Arctic permafrost affected cryosols are associated with the CH4 and CO2 gas fluxes.</title>
        <authorList>
            <person name="Altshuler I."/>
            <person name="Hamel J."/>
            <person name="Turney S."/>
            <person name="Magnuson E."/>
            <person name="Levesque R."/>
            <person name="Greer C."/>
            <person name="Whyte L.G."/>
        </authorList>
    </citation>
    <scope>NUCLEOTIDE SEQUENCE [LARGE SCALE GENOMIC DNA]</scope>
    <source>
        <strain evidence="1 2">E6.1</strain>
    </source>
</reference>
<gene>
    <name evidence="1" type="ORF">EAH76_17890</name>
</gene>
<accession>A0A502FKH2</accession>
<comment type="caution">
    <text evidence="1">The sequence shown here is derived from an EMBL/GenBank/DDBJ whole genome shotgun (WGS) entry which is preliminary data.</text>
</comment>
<keyword evidence="2" id="KW-1185">Reference proteome</keyword>
<proteinExistence type="predicted"/>
<dbReference type="EMBL" id="RCZC01000006">
    <property type="protein sequence ID" value="TPG49752.1"/>
    <property type="molecule type" value="Genomic_DNA"/>
</dbReference>
<dbReference type="RefSeq" id="WP_140851645.1">
    <property type="nucleotide sequence ID" value="NZ_RCZC01000006.1"/>
</dbReference>
<evidence type="ECO:0000313" key="1">
    <source>
        <dbReference type="EMBL" id="TPG49752.1"/>
    </source>
</evidence>
<name>A0A502FKH2_9SPHN</name>
<sequence>MPFLLLLSALLTALTGVVSGVRPVEISAQCPLAAAQTQRLAVAVAPFVLGHRHLLGAFGLTDSFALADSLPALLSAAPRLYLDRPRA</sequence>
<evidence type="ECO:0000313" key="2">
    <source>
        <dbReference type="Proteomes" id="UP000319931"/>
    </source>
</evidence>
<dbReference type="OrthoDB" id="9864987at2"/>
<organism evidence="1 2">
    <name type="scientific">Sphingomonas glacialis</name>
    <dbReference type="NCBI Taxonomy" id="658225"/>
    <lineage>
        <taxon>Bacteria</taxon>
        <taxon>Pseudomonadati</taxon>
        <taxon>Pseudomonadota</taxon>
        <taxon>Alphaproteobacteria</taxon>
        <taxon>Sphingomonadales</taxon>
        <taxon>Sphingomonadaceae</taxon>
        <taxon>Sphingomonas</taxon>
    </lineage>
</organism>
<dbReference type="AlphaFoldDB" id="A0A502FKH2"/>
<dbReference type="Proteomes" id="UP000319931">
    <property type="component" value="Unassembled WGS sequence"/>
</dbReference>